<evidence type="ECO:0000313" key="3">
    <source>
        <dbReference type="EMBL" id="PNU05547.1"/>
    </source>
</evidence>
<dbReference type="AlphaFoldDB" id="A0A2K2G3D9"/>
<dbReference type="InterPro" id="IPR023631">
    <property type="entry name" value="Amidase_dom"/>
</dbReference>
<dbReference type="SUPFAM" id="SSF75304">
    <property type="entry name" value="Amidase signature (AS) enzymes"/>
    <property type="match status" value="1"/>
</dbReference>
<gene>
    <name evidence="3" type="ORF">A8V01_16070</name>
</gene>
<dbReference type="Gene3D" id="3.90.1300.10">
    <property type="entry name" value="Amidase signature (AS) domain"/>
    <property type="match status" value="1"/>
</dbReference>
<keyword evidence="1" id="KW-0732">Signal</keyword>
<reference evidence="3 4" key="1">
    <citation type="submission" date="2016-05" db="EMBL/GenBank/DDBJ databases">
        <title>Complete genome sequence of Novosphingobium guangzhouense SA925(T).</title>
        <authorList>
            <person name="Sha S."/>
        </authorList>
    </citation>
    <scope>NUCLEOTIDE SEQUENCE [LARGE SCALE GENOMIC DNA]</scope>
    <source>
        <strain evidence="3 4">SA925</strain>
    </source>
</reference>
<keyword evidence="4" id="KW-1185">Reference proteome</keyword>
<dbReference type="Pfam" id="PF01425">
    <property type="entry name" value="Amidase"/>
    <property type="match status" value="1"/>
</dbReference>
<dbReference type="OrthoDB" id="7490557at2"/>
<feature type="signal peptide" evidence="1">
    <location>
        <begin position="1"/>
        <end position="33"/>
    </location>
</feature>
<feature type="domain" description="Amidase" evidence="2">
    <location>
        <begin position="69"/>
        <end position="501"/>
    </location>
</feature>
<dbReference type="Proteomes" id="UP000236327">
    <property type="component" value="Unassembled WGS sequence"/>
</dbReference>
<dbReference type="PANTHER" id="PTHR11895:SF76">
    <property type="entry name" value="INDOLEACETAMIDE HYDROLASE"/>
    <property type="match status" value="1"/>
</dbReference>
<dbReference type="InterPro" id="IPR036928">
    <property type="entry name" value="AS_sf"/>
</dbReference>
<comment type="caution">
    <text evidence="3">The sequence shown here is derived from an EMBL/GenBank/DDBJ whole genome shotgun (WGS) entry which is preliminary data.</text>
</comment>
<dbReference type="InterPro" id="IPR000120">
    <property type="entry name" value="Amidase"/>
</dbReference>
<evidence type="ECO:0000256" key="1">
    <source>
        <dbReference type="SAM" id="SignalP"/>
    </source>
</evidence>
<organism evidence="3 4">
    <name type="scientific">Novosphingobium guangzhouense</name>
    <dbReference type="NCBI Taxonomy" id="1850347"/>
    <lineage>
        <taxon>Bacteria</taxon>
        <taxon>Pseudomonadati</taxon>
        <taxon>Pseudomonadota</taxon>
        <taxon>Alphaproteobacteria</taxon>
        <taxon>Sphingomonadales</taxon>
        <taxon>Sphingomonadaceae</taxon>
        <taxon>Novosphingobium</taxon>
    </lineage>
</organism>
<sequence length="526" mass="55166">MGDPTLDRMTTSRRTVLAAASAALGAVATPALARTAAQRGTGGPGSAIVMMNATDLSTAIHRRDLSSREVMAAHLAQIDRFNPRFNAIVSRVDGDALLRQAAAMDEDAAAGRFHGPLHGFPHAVKDTAPVKGIASTQGSPILRNNIPTADSLVVSRMRNAGAIFVGKSNVPEFALGSHSYNPVFGTTHNAYAHGRSAGGSTGGGAVALALRMVPVADGSDFGGSLRNPPGWNNVFGLRPSFGRVPSVPNTDMFWQNFATSGPLGRTVADLAMLLSVQAGEDARSPFSLGDDPAMFAGSLEKDLKGVRIGWLGDLGGALPMEPGVMETCAKALKAFEAAGMHVAEATLAEPASEMWRTAVALRQWSVGADLQGFYNDPAKRALMKPEAIWEVEGGMKLTGPQLAAASEGRTRIYKAFSAAFEQFDFLVLPSAQVFPFDVSEHWPTEIAGKAMDSYHRWMEVTLPATMAGLPALAVPAGFGGARKLPIGLQIIGKRHADLAVLQVGHAYEKASPWIAASLPGVLNGVG</sequence>
<protein>
    <submittedName>
        <fullName evidence="3">Amidase</fullName>
    </submittedName>
</protein>
<dbReference type="InterPro" id="IPR006311">
    <property type="entry name" value="TAT_signal"/>
</dbReference>
<proteinExistence type="predicted"/>
<dbReference type="GO" id="GO:0003824">
    <property type="term" value="F:catalytic activity"/>
    <property type="evidence" value="ECO:0007669"/>
    <property type="project" value="InterPro"/>
</dbReference>
<dbReference type="PROSITE" id="PS51318">
    <property type="entry name" value="TAT"/>
    <property type="match status" value="1"/>
</dbReference>
<accession>A0A2K2G3D9</accession>
<dbReference type="EMBL" id="LYMM01000025">
    <property type="protein sequence ID" value="PNU05547.1"/>
    <property type="molecule type" value="Genomic_DNA"/>
</dbReference>
<dbReference type="PANTHER" id="PTHR11895">
    <property type="entry name" value="TRANSAMIDASE"/>
    <property type="match status" value="1"/>
</dbReference>
<evidence type="ECO:0000259" key="2">
    <source>
        <dbReference type="Pfam" id="PF01425"/>
    </source>
</evidence>
<feature type="chain" id="PRO_5014418667" evidence="1">
    <location>
        <begin position="34"/>
        <end position="526"/>
    </location>
</feature>
<name>A0A2K2G3D9_9SPHN</name>
<evidence type="ECO:0000313" key="4">
    <source>
        <dbReference type="Proteomes" id="UP000236327"/>
    </source>
</evidence>
<dbReference type="RefSeq" id="WP_103095337.1">
    <property type="nucleotide sequence ID" value="NZ_LYMM01000025.1"/>
</dbReference>
<dbReference type="NCBIfam" id="NF005686">
    <property type="entry name" value="PRK07486.1"/>
    <property type="match status" value="1"/>
</dbReference>